<dbReference type="InterPro" id="IPR040501">
    <property type="entry name" value="TFA2_Winged_2"/>
</dbReference>
<dbReference type="PANTHER" id="PTHR12716">
    <property type="entry name" value="TRANSCRIPTION INITIATION FACTOR IIE, BETA SUBUNIT"/>
    <property type="match status" value="1"/>
</dbReference>
<dbReference type="PROSITE" id="PS51351">
    <property type="entry name" value="TFIIE_BETA_C"/>
    <property type="match status" value="1"/>
</dbReference>
<dbReference type="STRING" id="796925.A0A137PDZ3"/>
<dbReference type="EMBL" id="KQ964440">
    <property type="protein sequence ID" value="KXN73200.1"/>
    <property type="molecule type" value="Genomic_DNA"/>
</dbReference>
<feature type="non-terminal residue" evidence="8">
    <location>
        <position position="212"/>
    </location>
</feature>
<evidence type="ECO:0000313" key="9">
    <source>
        <dbReference type="Proteomes" id="UP000070444"/>
    </source>
</evidence>
<protein>
    <recommendedName>
        <fullName evidence="7">TFIIE beta domain-containing protein</fullName>
    </recommendedName>
</protein>
<keyword evidence="4" id="KW-0804">Transcription</keyword>
<dbReference type="Pfam" id="PF18121">
    <property type="entry name" value="TFA2_Winged_2"/>
    <property type="match status" value="1"/>
</dbReference>
<keyword evidence="5" id="KW-0539">Nucleus</keyword>
<dbReference type="InterPro" id="IPR054600">
    <property type="entry name" value="TFA2_E-tether"/>
</dbReference>
<evidence type="ECO:0000313" key="8">
    <source>
        <dbReference type="EMBL" id="KXN73200.1"/>
    </source>
</evidence>
<dbReference type="OMA" id="RTKKDNH"/>
<evidence type="ECO:0000256" key="1">
    <source>
        <dbReference type="ARBA" id="ARBA00004123"/>
    </source>
</evidence>
<sequence>HLNSSVFAVLNYLKKVDKPQSLENIKHGAQVDVQSDKQLFERLRANPRIKFLPNSHMFEFLPEHDIRTAENLLAAVEDRYRRNVEAKDLPASICFEFKELLDSNSNVKPLIEQLEEDGKIFVTRKANDNNIKAIYFNPHKIQFQVDEEFKSVWSSLKIPDETDLTRDLKSAGMKTSEVSKIKIAHKQPPKKKSSSNRKIKLTNQHLEGIDLT</sequence>
<dbReference type="InterPro" id="IPR016656">
    <property type="entry name" value="TFIIE-bsu"/>
</dbReference>
<feature type="domain" description="TFIIE beta" evidence="7">
    <location>
        <begin position="1"/>
        <end position="67"/>
    </location>
</feature>
<gene>
    <name evidence="8" type="ORF">CONCODRAFT_29978</name>
</gene>
<keyword evidence="2" id="KW-0805">Transcription regulation</keyword>
<dbReference type="GO" id="GO:0003677">
    <property type="term" value="F:DNA binding"/>
    <property type="evidence" value="ECO:0007669"/>
    <property type="project" value="UniProtKB-KW"/>
</dbReference>
<dbReference type="OrthoDB" id="3907302at2759"/>
<evidence type="ECO:0000256" key="6">
    <source>
        <dbReference type="ARBA" id="ARBA00025581"/>
    </source>
</evidence>
<dbReference type="PANTHER" id="PTHR12716:SF8">
    <property type="entry name" value="TRANSCRIPTION INITIATION FACTOR IIE SUBUNIT BETA"/>
    <property type="match status" value="1"/>
</dbReference>
<evidence type="ECO:0000256" key="4">
    <source>
        <dbReference type="ARBA" id="ARBA00023163"/>
    </source>
</evidence>
<dbReference type="InterPro" id="IPR003166">
    <property type="entry name" value="TFIIE_bsu_DNA-bd"/>
</dbReference>
<dbReference type="GO" id="GO:0001097">
    <property type="term" value="F:TFIIH-class transcription factor complex binding"/>
    <property type="evidence" value="ECO:0007669"/>
    <property type="project" value="TreeGrafter"/>
</dbReference>
<dbReference type="Pfam" id="PF02186">
    <property type="entry name" value="TFIIE_beta"/>
    <property type="match status" value="1"/>
</dbReference>
<comment type="subcellular location">
    <subcellularLocation>
        <location evidence="1">Nucleus</location>
    </subcellularLocation>
</comment>
<keyword evidence="9" id="KW-1185">Reference proteome</keyword>
<feature type="non-terminal residue" evidence="8">
    <location>
        <position position="1"/>
    </location>
</feature>
<dbReference type="GO" id="GO:0005673">
    <property type="term" value="C:transcription factor TFIIE complex"/>
    <property type="evidence" value="ECO:0007669"/>
    <property type="project" value="InterPro"/>
</dbReference>
<evidence type="ECO:0000256" key="2">
    <source>
        <dbReference type="ARBA" id="ARBA00023015"/>
    </source>
</evidence>
<accession>A0A137PDZ3</accession>
<name>A0A137PDZ3_CONC2</name>
<proteinExistence type="predicted"/>
<reference evidence="8 9" key="1">
    <citation type="journal article" date="2015" name="Genome Biol. Evol.">
        <title>Phylogenomic analyses indicate that early fungi evolved digesting cell walls of algal ancestors of land plants.</title>
        <authorList>
            <person name="Chang Y."/>
            <person name="Wang S."/>
            <person name="Sekimoto S."/>
            <person name="Aerts A.L."/>
            <person name="Choi C."/>
            <person name="Clum A."/>
            <person name="LaButti K.M."/>
            <person name="Lindquist E.A."/>
            <person name="Yee Ngan C."/>
            <person name="Ohm R.A."/>
            <person name="Salamov A.A."/>
            <person name="Grigoriev I.V."/>
            <person name="Spatafora J.W."/>
            <person name="Berbee M.L."/>
        </authorList>
    </citation>
    <scope>NUCLEOTIDE SEQUENCE [LARGE SCALE GENOMIC DNA]</scope>
    <source>
        <strain evidence="8 9">NRRL 28638</strain>
    </source>
</reference>
<dbReference type="Proteomes" id="UP000070444">
    <property type="component" value="Unassembled WGS sequence"/>
</dbReference>
<comment type="function">
    <text evidence="6">Recruits TFIIH to the initiation complex and stimulates the RNA polymerase II C-terminal domain kinase and DNA-dependent ATPase activities of TFIIH. Both TFIIH and TFIIE are required for promoter clearance by RNA polymerase.</text>
</comment>
<dbReference type="AlphaFoldDB" id="A0A137PDZ3"/>
<evidence type="ECO:0000256" key="3">
    <source>
        <dbReference type="ARBA" id="ARBA00023125"/>
    </source>
</evidence>
<organism evidence="8 9">
    <name type="scientific">Conidiobolus coronatus (strain ATCC 28846 / CBS 209.66 / NRRL 28638)</name>
    <name type="common">Delacroixia coronata</name>
    <dbReference type="NCBI Taxonomy" id="796925"/>
    <lineage>
        <taxon>Eukaryota</taxon>
        <taxon>Fungi</taxon>
        <taxon>Fungi incertae sedis</taxon>
        <taxon>Zoopagomycota</taxon>
        <taxon>Entomophthoromycotina</taxon>
        <taxon>Entomophthoromycetes</taxon>
        <taxon>Entomophthorales</taxon>
        <taxon>Ancylistaceae</taxon>
        <taxon>Conidiobolus</taxon>
    </lineage>
</organism>
<keyword evidence="3" id="KW-0238">DNA-binding</keyword>
<evidence type="ECO:0000256" key="5">
    <source>
        <dbReference type="ARBA" id="ARBA00023242"/>
    </source>
</evidence>
<evidence type="ECO:0000259" key="7">
    <source>
        <dbReference type="PROSITE" id="PS51351"/>
    </source>
</evidence>
<dbReference type="Pfam" id="PF22254">
    <property type="entry name" value="TFA2_E-tether"/>
    <property type="match status" value="1"/>
</dbReference>
<dbReference type="GO" id="GO:0006367">
    <property type="term" value="P:transcription initiation at RNA polymerase II promoter"/>
    <property type="evidence" value="ECO:0007669"/>
    <property type="project" value="InterPro"/>
</dbReference>